<accession>K1YAR1</accession>
<comment type="caution">
    <text evidence="2">The sequence shown here is derived from an EMBL/GenBank/DDBJ whole genome shotgun (WGS) entry which is preliminary data.</text>
</comment>
<keyword evidence="1" id="KW-1133">Transmembrane helix</keyword>
<name>K1YAR1_9BACT</name>
<evidence type="ECO:0000256" key="1">
    <source>
        <dbReference type="SAM" id="Phobius"/>
    </source>
</evidence>
<keyword evidence="1" id="KW-0472">Membrane</keyword>
<proteinExistence type="predicted"/>
<evidence type="ECO:0000313" key="2">
    <source>
        <dbReference type="EMBL" id="EKD29488.1"/>
    </source>
</evidence>
<dbReference type="EMBL" id="AMFJ01034388">
    <property type="protein sequence ID" value="EKD29488.1"/>
    <property type="molecule type" value="Genomic_DNA"/>
</dbReference>
<organism evidence="2">
    <name type="scientific">uncultured bacterium</name>
    <name type="common">gcode 4</name>
    <dbReference type="NCBI Taxonomy" id="1234023"/>
    <lineage>
        <taxon>Bacteria</taxon>
        <taxon>environmental samples</taxon>
    </lineage>
</organism>
<feature type="transmembrane region" description="Helical" evidence="1">
    <location>
        <begin position="31"/>
        <end position="52"/>
    </location>
</feature>
<sequence>MDRIINNPLFMNDIYDIKNILTAFSYIRKDTWYIIGIGIIVYLIFIFFLIVFERYYKLREQYTHQDDDNSSSDPLKDLALDDEEFFQKISFAVRTHLEQTEQVSGATTKTVQEIYKKIPSKSLKKILDACVFYEYTDQDATLAQKRIIKGLAREFLML</sequence>
<dbReference type="AlphaFoldDB" id="K1YAR1"/>
<reference evidence="2" key="1">
    <citation type="journal article" date="2012" name="Science">
        <title>Fermentation, hydrogen, and sulfur metabolism in multiple uncultivated bacterial phyla.</title>
        <authorList>
            <person name="Wrighton K.C."/>
            <person name="Thomas B.C."/>
            <person name="Sharon I."/>
            <person name="Miller C.S."/>
            <person name="Castelle C.J."/>
            <person name="VerBerkmoes N.C."/>
            <person name="Wilkins M.J."/>
            <person name="Hettich R.L."/>
            <person name="Lipton M.S."/>
            <person name="Williams K.H."/>
            <person name="Long P.E."/>
            <person name="Banfield J.F."/>
        </authorList>
    </citation>
    <scope>NUCLEOTIDE SEQUENCE [LARGE SCALE GENOMIC DNA]</scope>
</reference>
<keyword evidence="1" id="KW-0812">Transmembrane</keyword>
<gene>
    <name evidence="2" type="ORF">ACD_78C00388G0008</name>
</gene>
<protein>
    <recommendedName>
        <fullName evidence="3">DUF4129 domain-containing protein</fullName>
    </recommendedName>
</protein>
<evidence type="ECO:0008006" key="3">
    <source>
        <dbReference type="Google" id="ProtNLM"/>
    </source>
</evidence>